<dbReference type="PANTHER" id="PTHR35309:SF4">
    <property type="entry name" value="TOCOPHEROL CYCLASE"/>
    <property type="match status" value="1"/>
</dbReference>
<dbReference type="Proteomes" id="UP000694845">
    <property type="component" value="Unplaced"/>
</dbReference>
<dbReference type="GO" id="GO:0009976">
    <property type="term" value="F:tocopherol cyclase activity"/>
    <property type="evidence" value="ECO:0007669"/>
    <property type="project" value="InterPro"/>
</dbReference>
<dbReference type="KEGG" id="aplc:110980656"/>
<evidence type="ECO:0000313" key="3">
    <source>
        <dbReference type="RefSeq" id="XP_022093235.1"/>
    </source>
</evidence>
<accession>A0A8B7YLB8</accession>
<keyword evidence="2" id="KW-1185">Reference proteome</keyword>
<dbReference type="OrthoDB" id="5421239at2759"/>
<dbReference type="RefSeq" id="XP_022093235.1">
    <property type="nucleotide sequence ID" value="XM_022237543.1"/>
</dbReference>
<dbReference type="PANTHER" id="PTHR35309">
    <property type="match status" value="1"/>
</dbReference>
<evidence type="ECO:0000256" key="1">
    <source>
        <dbReference type="SAM" id="SignalP"/>
    </source>
</evidence>
<dbReference type="Pfam" id="PF14249">
    <property type="entry name" value="Tocopherol_cycl"/>
    <property type="match status" value="1"/>
</dbReference>
<dbReference type="OMA" id="HIWLQAI"/>
<organism evidence="2 3">
    <name type="scientific">Acanthaster planci</name>
    <name type="common">Crown-of-thorns starfish</name>
    <dbReference type="NCBI Taxonomy" id="133434"/>
    <lineage>
        <taxon>Eukaryota</taxon>
        <taxon>Metazoa</taxon>
        <taxon>Echinodermata</taxon>
        <taxon>Eleutherozoa</taxon>
        <taxon>Asterozoa</taxon>
        <taxon>Asteroidea</taxon>
        <taxon>Valvatacea</taxon>
        <taxon>Valvatida</taxon>
        <taxon>Acanthasteridae</taxon>
        <taxon>Acanthaster</taxon>
    </lineage>
</organism>
<name>A0A8B7YLB8_ACAPL</name>
<dbReference type="InterPro" id="IPR025893">
    <property type="entry name" value="Tocopherol_cyclase"/>
</dbReference>
<sequence>MKRPVVKALFGSLALVHVLFFQFGIANQYDPHVYPSIGPFIEGWYARLTDTSTPQSFGVLFGRVLPKPTAERKKSIPLTYVAIVCSAGDQAPFVVAEAFPDPDHISVTVDGGMPVTENPDNRSPANFRWAADPYGSFNVTAESTVFNFTIGDKSLAGSFGAPVPWGPVGQGPEGWLSNLPFIPLHWFVYSLSTFGDYTWESRGDGLTIHGNARMHQEKNWGDGFPPSWIWMQGVDSSGSTVFAGTFGVLKFLGYLSITAHLFGYRDYGADVELDFRPDNSISRMTADGCNGVARIEVLSFWYKVIVEARAPPATLQKCLRGPTEYGFQKVLVESFMATVDIAVYKRGYFSYHLMDMKSFEGAAIEFGGEELCEHNPCTAEL</sequence>
<dbReference type="GeneID" id="110980656"/>
<keyword evidence="1" id="KW-0732">Signal</keyword>
<protein>
    <submittedName>
        <fullName evidence="3">Uncharacterized protein LOC110980656</fullName>
    </submittedName>
</protein>
<evidence type="ECO:0000313" key="2">
    <source>
        <dbReference type="Proteomes" id="UP000694845"/>
    </source>
</evidence>
<proteinExistence type="predicted"/>
<feature type="signal peptide" evidence="1">
    <location>
        <begin position="1"/>
        <end position="26"/>
    </location>
</feature>
<dbReference type="AlphaFoldDB" id="A0A8B7YLB8"/>
<gene>
    <name evidence="3" type="primary">LOC110980656</name>
</gene>
<reference evidence="3" key="1">
    <citation type="submission" date="2025-08" db="UniProtKB">
        <authorList>
            <consortium name="RefSeq"/>
        </authorList>
    </citation>
    <scope>IDENTIFICATION</scope>
</reference>
<feature type="chain" id="PRO_5034707744" evidence="1">
    <location>
        <begin position="27"/>
        <end position="381"/>
    </location>
</feature>